<sequence>MGIRIRRLIRLLRIWRIHSIQKSLFSSLELRNHSLEDGIKVFMPQVAVAVLLHVYMLSKEEGYETLIFHTTGMGGRAMEDLIIRGFIRCVLDITTTEVADYVVGACTDQQFLVRSQPVPVDKQVNPVGRTNWQALLGFPGGHETQNCNGVVQNLNLVRLGGTENDAEQRNNDPSPTGLMRFDGEIHSAMLGSLMQLLEDSSPLPSHLALMMALEKLEAALTDHEATCSSYKEVSEKFNELHGKNEVATDTLHKIYDDLRKLANDSLGYVEESEISKCKEADELVSFSREEFGSKVIELGDLQGDVNELNLLNLQQKNEILVLKESLRKAEEALVAARSKLQEKATELEQSKQRVSSVIEKLSIAVAKGKGLIVQRETLKQSLAKMFAFDFASGDERYDDVSLMGRRVMDVSQFGITGRIRGDYSLMVQCRCGKFGSIAVTVAYDLQSDPVVGPGSPSSQRAAWETAQLLLICKSEEQKRHRNLQIEKMKSEMLNLQFQLQSMNTNSNRGKTSPRNENLEEAESGQVDGNSERGDLGRIQETTTPETKWSNSSNIHNNLAPVNGLPPNDTSEMEILVADSSMDRESWLRQEALESAKRERGQNVFGDSTPVR</sequence>
<dbReference type="Gene3D" id="3.40.50.12030">
    <property type="entry name" value="Uncharacterised protein family UPF0261, NC domain"/>
    <property type="match status" value="1"/>
</dbReference>
<protein>
    <recommendedName>
        <fullName evidence="3">UPF0261 domain-containing protein</fullName>
    </recommendedName>
</protein>
<organism evidence="4">
    <name type="scientific">Vitis vinifera</name>
    <name type="common">Grape</name>
    <dbReference type="NCBI Taxonomy" id="29760"/>
    <lineage>
        <taxon>Eukaryota</taxon>
        <taxon>Viridiplantae</taxon>
        <taxon>Streptophyta</taxon>
        <taxon>Embryophyta</taxon>
        <taxon>Tracheophyta</taxon>
        <taxon>Spermatophyta</taxon>
        <taxon>Magnoliopsida</taxon>
        <taxon>eudicotyledons</taxon>
        <taxon>Gunneridae</taxon>
        <taxon>Pentapetalae</taxon>
        <taxon>rosids</taxon>
        <taxon>Vitales</taxon>
        <taxon>Vitaceae</taxon>
        <taxon>Viteae</taxon>
        <taxon>Vitis</taxon>
    </lineage>
</organism>
<dbReference type="PANTHER" id="PTHR43939">
    <property type="entry name" value="COILED-COIL DOMAIN-CONTAINING PROTEIN 158"/>
    <property type="match status" value="1"/>
</dbReference>
<evidence type="ECO:0000256" key="1">
    <source>
        <dbReference type="SAM" id="Coils"/>
    </source>
</evidence>
<dbReference type="EMBL" id="AM462588">
    <property type="protein sequence ID" value="CAN61468.1"/>
    <property type="molecule type" value="Genomic_DNA"/>
</dbReference>
<feature type="compositionally biased region" description="Polar residues" evidence="2">
    <location>
        <begin position="503"/>
        <end position="515"/>
    </location>
</feature>
<feature type="compositionally biased region" description="Polar residues" evidence="2">
    <location>
        <begin position="539"/>
        <end position="556"/>
    </location>
</feature>
<dbReference type="PANTHER" id="PTHR43939:SF50">
    <property type="entry name" value="NUCLEOPORIN"/>
    <property type="match status" value="1"/>
</dbReference>
<proteinExistence type="predicted"/>
<feature type="coiled-coil region" evidence="1">
    <location>
        <begin position="312"/>
        <end position="357"/>
    </location>
</feature>
<name>A5BKF1_VITVI</name>
<evidence type="ECO:0000259" key="3">
    <source>
        <dbReference type="Pfam" id="PF23189"/>
    </source>
</evidence>
<feature type="domain" description="UPF0261" evidence="3">
    <location>
        <begin position="59"/>
        <end position="107"/>
    </location>
</feature>
<accession>A5BKF1</accession>
<dbReference type="Pfam" id="PF23189">
    <property type="entry name" value="UPF0261_C"/>
    <property type="match status" value="1"/>
</dbReference>
<gene>
    <name evidence="4" type="ORF">VITISV_019185</name>
</gene>
<evidence type="ECO:0000256" key="2">
    <source>
        <dbReference type="SAM" id="MobiDB-lite"/>
    </source>
</evidence>
<evidence type="ECO:0000313" key="4">
    <source>
        <dbReference type="EMBL" id="CAN61468.1"/>
    </source>
</evidence>
<feature type="compositionally biased region" description="Basic and acidic residues" evidence="2">
    <location>
        <begin position="580"/>
        <end position="600"/>
    </location>
</feature>
<dbReference type="AlphaFoldDB" id="A5BKF1"/>
<dbReference type="ExpressionAtlas" id="A5BKF1">
    <property type="expression patterns" value="baseline and differential"/>
</dbReference>
<feature type="region of interest" description="Disordered" evidence="2">
    <location>
        <begin position="503"/>
        <end position="611"/>
    </location>
</feature>
<dbReference type="InterPro" id="IPR056778">
    <property type="entry name" value="UPF0261_C"/>
</dbReference>
<reference evidence="4" key="1">
    <citation type="journal article" date="2007" name="PLoS ONE">
        <title>The first genome sequence of an elite grapevine cultivar (Pinot noir Vitis vinifera L.): coping with a highly heterozygous genome.</title>
        <authorList>
            <person name="Velasco R."/>
            <person name="Zharkikh A."/>
            <person name="Troggio M."/>
            <person name="Cartwright D.A."/>
            <person name="Cestaro A."/>
            <person name="Pruss D."/>
            <person name="Pindo M."/>
            <person name="FitzGerald L.M."/>
            <person name="Vezzulli S."/>
            <person name="Reid J."/>
            <person name="Malacarne G."/>
            <person name="Iliev D."/>
            <person name="Coppola G."/>
            <person name="Wardell B."/>
            <person name="Micheletti D."/>
            <person name="Macalma T."/>
            <person name="Facci M."/>
            <person name="Mitchell J.T."/>
            <person name="Perazzolli M."/>
            <person name="Eldredge G."/>
            <person name="Gatto P."/>
            <person name="Oyzerski R."/>
            <person name="Moretto M."/>
            <person name="Gutin N."/>
            <person name="Stefanini M."/>
            <person name="Chen Y."/>
            <person name="Segala C."/>
            <person name="Davenport C."/>
            <person name="Dematte L."/>
            <person name="Mraz A."/>
            <person name="Battilana J."/>
            <person name="Stormo K."/>
            <person name="Costa F."/>
            <person name="Tao Q."/>
            <person name="Si-Ammour A."/>
            <person name="Harkins T."/>
            <person name="Lackey A."/>
            <person name="Perbost C."/>
            <person name="Taillon B."/>
            <person name="Stella A."/>
            <person name="Solovyev V."/>
            <person name="Fawcett J.A."/>
            <person name="Sterck L."/>
            <person name="Vandepoele K."/>
            <person name="Grando S.M."/>
            <person name="Toppo S."/>
            <person name="Moser C."/>
            <person name="Lanchbury J."/>
            <person name="Bogden R."/>
            <person name="Skolnick M."/>
            <person name="Sgaramella V."/>
            <person name="Bhatnagar S.K."/>
            <person name="Fontana P."/>
            <person name="Gutin A."/>
            <person name="Van de Peer Y."/>
            <person name="Salamini F."/>
            <person name="Viola R."/>
        </authorList>
    </citation>
    <scope>NUCLEOTIDE SEQUENCE</scope>
</reference>
<keyword evidence="1" id="KW-0175">Coiled coil</keyword>